<dbReference type="PANTHER" id="PTHR38776:SF1">
    <property type="entry name" value="MLTA-INTERACTING PROTEIN-RELATED"/>
    <property type="match status" value="1"/>
</dbReference>
<evidence type="ECO:0000313" key="7">
    <source>
        <dbReference type="EMBL" id="MEC3862954.1"/>
    </source>
</evidence>
<dbReference type="RefSeq" id="WP_326299026.1">
    <property type="nucleotide sequence ID" value="NZ_JAYLLH010000032.1"/>
</dbReference>
<evidence type="ECO:0000256" key="6">
    <source>
        <dbReference type="SAM" id="SignalP"/>
    </source>
</evidence>
<keyword evidence="3 6" id="KW-0732">Signal</keyword>
<keyword evidence="5" id="KW-0998">Cell outer membrane</keyword>
<proteinExistence type="inferred from homology"/>
<evidence type="ECO:0000256" key="1">
    <source>
        <dbReference type="ARBA" id="ARBA00004442"/>
    </source>
</evidence>
<dbReference type="InterPro" id="IPR010583">
    <property type="entry name" value="MipA"/>
</dbReference>
<evidence type="ECO:0000256" key="2">
    <source>
        <dbReference type="ARBA" id="ARBA00005722"/>
    </source>
</evidence>
<comment type="caution">
    <text evidence="7">The sequence shown here is derived from an EMBL/GenBank/DDBJ whole genome shotgun (WGS) entry which is preliminary data.</text>
</comment>
<evidence type="ECO:0000256" key="5">
    <source>
        <dbReference type="ARBA" id="ARBA00023237"/>
    </source>
</evidence>
<evidence type="ECO:0000256" key="4">
    <source>
        <dbReference type="ARBA" id="ARBA00023136"/>
    </source>
</evidence>
<accession>A0ABU6HKJ0</accession>
<feature type="chain" id="PRO_5047102336" evidence="6">
    <location>
        <begin position="21"/>
        <end position="247"/>
    </location>
</feature>
<evidence type="ECO:0000313" key="8">
    <source>
        <dbReference type="Proteomes" id="UP001348149"/>
    </source>
</evidence>
<dbReference type="Pfam" id="PF06629">
    <property type="entry name" value="MipA"/>
    <property type="match status" value="1"/>
</dbReference>
<feature type="signal peptide" evidence="6">
    <location>
        <begin position="1"/>
        <end position="20"/>
    </location>
</feature>
<comment type="subcellular location">
    <subcellularLocation>
        <location evidence="1">Cell outer membrane</location>
    </subcellularLocation>
</comment>
<name>A0ABU6HKJ0_9RHOB</name>
<sequence>MKLGYVLVAPVLLGPGFAVAQQATEGATLTFGAGVVATSGFYVGQDDEVLPFPVLMVSHGDWTADLARGIRYAALSTDSTRVEVGLAYRFGPDLPETALFDGLDRDGNVELVASLAHAFDAFDIAAEVGADISSVHDGFRADLSVGRTMAVGLFHVGGRLGVEYFDADFGNHLYGVRPDEATASRGPYSPGETLTPRIELSAALPFENGASLVGFVEYRRLPDAVTGSPLVADRDQTSIGLSLMRSF</sequence>
<organism evidence="7 8">
    <name type="scientific">Mesobacterium hydrothermale</name>
    <dbReference type="NCBI Taxonomy" id="3111907"/>
    <lineage>
        <taxon>Bacteria</taxon>
        <taxon>Pseudomonadati</taxon>
        <taxon>Pseudomonadota</taxon>
        <taxon>Alphaproteobacteria</taxon>
        <taxon>Rhodobacterales</taxon>
        <taxon>Roseobacteraceae</taxon>
        <taxon>Mesobacterium</taxon>
    </lineage>
</organism>
<dbReference type="EMBL" id="JAYLLH010000032">
    <property type="protein sequence ID" value="MEC3862954.1"/>
    <property type="molecule type" value="Genomic_DNA"/>
</dbReference>
<gene>
    <name evidence="7" type="ORF">VK792_16795</name>
</gene>
<dbReference type="PANTHER" id="PTHR38776">
    <property type="entry name" value="MLTA-INTERACTING PROTEIN-RELATED"/>
    <property type="match status" value="1"/>
</dbReference>
<reference evidence="7 8" key="1">
    <citation type="submission" date="2024-01" db="EMBL/GenBank/DDBJ databases">
        <title>Mesobacterium rodlantinim sp. nov., isolated from shallow sea hydrothermal systems off Kueishantao Island.</title>
        <authorList>
            <person name="Su Z."/>
            <person name="Tang K."/>
        </authorList>
    </citation>
    <scope>NUCLEOTIDE SEQUENCE [LARGE SCALE GENOMIC DNA]</scope>
    <source>
        <strain evidence="7 8">TK19101</strain>
    </source>
</reference>
<keyword evidence="4" id="KW-0472">Membrane</keyword>
<dbReference type="Proteomes" id="UP001348149">
    <property type="component" value="Unassembled WGS sequence"/>
</dbReference>
<evidence type="ECO:0000256" key="3">
    <source>
        <dbReference type="ARBA" id="ARBA00022729"/>
    </source>
</evidence>
<keyword evidence="8" id="KW-1185">Reference proteome</keyword>
<protein>
    <submittedName>
        <fullName evidence="7">MipA/OmpV family protein</fullName>
    </submittedName>
</protein>
<comment type="similarity">
    <text evidence="2">Belongs to the MipA/OmpV family.</text>
</comment>